<comment type="caution">
    <text evidence="1">The sequence shown here is derived from an EMBL/GenBank/DDBJ whole genome shotgun (WGS) entry which is preliminary data.</text>
</comment>
<reference evidence="1 2" key="1">
    <citation type="submission" date="2018-02" db="EMBL/GenBank/DDBJ databases">
        <title>Genome sequencing of Solimonas sp. HR-BB.</title>
        <authorList>
            <person name="Lee Y."/>
            <person name="Jeon C.O."/>
        </authorList>
    </citation>
    <scope>NUCLEOTIDE SEQUENCE [LARGE SCALE GENOMIC DNA]</scope>
    <source>
        <strain evidence="1 2">HR-BB</strain>
    </source>
</reference>
<dbReference type="Pfam" id="PF12787">
    <property type="entry name" value="EcsC"/>
    <property type="match status" value="1"/>
</dbReference>
<dbReference type="EMBL" id="PSNW01000007">
    <property type="protein sequence ID" value="PPE73432.1"/>
    <property type="molecule type" value="Genomic_DNA"/>
</dbReference>
<sequence length="291" mass="31161">MLSDCGGRQPGADMTEYEQLQLETLRRWEQEAPGWGTRLLAKPGASAATAVKTLVPVSALRAALNGLNDVAFRYSGREALLKTAGLDEPRQLRALPLEVCDQLSRQVERRAMAMAGAGGAVLGVAGAAGMVVDVPALLGLALRTIHRTAMCYGEEGLQAHKAMAIGIFALASANSMDEKQAALAALRRRGDLLDAAWRDGVERVAEREMAKEAAVFSMQTLASRIGVQLGRRKVMGVVPVLGAAVGASMNAWYIHDVSGVARYVFQERWLHAKYPKNKALSAPFKVLAAPE</sequence>
<accession>A0A2S5TES0</accession>
<proteinExistence type="predicted"/>
<dbReference type="OrthoDB" id="5568290at2"/>
<gene>
    <name evidence="1" type="ORF">C3942_14295</name>
</gene>
<dbReference type="PANTHER" id="PTHR41260">
    <property type="entry name" value="PROTEIN ECSC"/>
    <property type="match status" value="1"/>
</dbReference>
<name>A0A2S5TES0_9GAMM</name>
<evidence type="ECO:0008006" key="3">
    <source>
        <dbReference type="Google" id="ProtNLM"/>
    </source>
</evidence>
<dbReference type="Proteomes" id="UP000238220">
    <property type="component" value="Unassembled WGS sequence"/>
</dbReference>
<keyword evidence="2" id="KW-1185">Reference proteome</keyword>
<dbReference type="AlphaFoldDB" id="A0A2S5TES0"/>
<protein>
    <recommendedName>
        <fullName evidence="3">EcsC family protein</fullName>
    </recommendedName>
</protein>
<organism evidence="1 2">
    <name type="scientific">Solimonas fluminis</name>
    <dbReference type="NCBI Taxonomy" id="2086571"/>
    <lineage>
        <taxon>Bacteria</taxon>
        <taxon>Pseudomonadati</taxon>
        <taxon>Pseudomonadota</taxon>
        <taxon>Gammaproteobacteria</taxon>
        <taxon>Nevskiales</taxon>
        <taxon>Nevskiaceae</taxon>
        <taxon>Solimonas</taxon>
    </lineage>
</organism>
<dbReference type="PANTHER" id="PTHR41260:SF1">
    <property type="entry name" value="PROTEIN ECSC"/>
    <property type="match status" value="1"/>
</dbReference>
<evidence type="ECO:0000313" key="2">
    <source>
        <dbReference type="Proteomes" id="UP000238220"/>
    </source>
</evidence>
<dbReference type="InterPro" id="IPR024787">
    <property type="entry name" value="EcsC"/>
</dbReference>
<evidence type="ECO:0000313" key="1">
    <source>
        <dbReference type="EMBL" id="PPE73432.1"/>
    </source>
</evidence>